<evidence type="ECO:0000313" key="5">
    <source>
        <dbReference type="Proteomes" id="UP001205919"/>
    </source>
</evidence>
<dbReference type="Gene3D" id="3.40.50.300">
    <property type="entry name" value="P-loop containing nucleotide triphosphate hydrolases"/>
    <property type="match status" value="1"/>
</dbReference>
<reference evidence="4 5" key="1">
    <citation type="submission" date="2022-06" db="EMBL/GenBank/DDBJ databases">
        <title>Isolation of gut microbiota from human fecal samples.</title>
        <authorList>
            <person name="Pamer E.G."/>
            <person name="Barat B."/>
            <person name="Waligurski E."/>
            <person name="Medina S."/>
            <person name="Paddock L."/>
            <person name="Mostad J."/>
        </authorList>
    </citation>
    <scope>NUCLEOTIDE SEQUENCE [LARGE SCALE GENOMIC DNA]</scope>
    <source>
        <strain evidence="4 5">DFI.9.90</strain>
    </source>
</reference>
<dbReference type="PANTHER" id="PTHR16305:SF28">
    <property type="entry name" value="GUANYLATE CYCLASE DOMAIN-CONTAINING PROTEIN"/>
    <property type="match status" value="1"/>
</dbReference>
<dbReference type="GO" id="GO:0005524">
    <property type="term" value="F:ATP binding"/>
    <property type="evidence" value="ECO:0007669"/>
    <property type="project" value="UniProtKB-KW"/>
</dbReference>
<dbReference type="InterPro" id="IPR027417">
    <property type="entry name" value="P-loop_NTPase"/>
</dbReference>
<dbReference type="InterPro" id="IPR036388">
    <property type="entry name" value="WH-like_DNA-bd_sf"/>
</dbReference>
<dbReference type="PANTHER" id="PTHR16305">
    <property type="entry name" value="TESTICULAR SOLUBLE ADENYLYL CYCLASE"/>
    <property type="match status" value="1"/>
</dbReference>
<dbReference type="Gene3D" id="1.10.10.10">
    <property type="entry name" value="Winged helix-like DNA-binding domain superfamily/Winged helix DNA-binding domain"/>
    <property type="match status" value="1"/>
</dbReference>
<dbReference type="SUPFAM" id="SSF48452">
    <property type="entry name" value="TPR-like"/>
    <property type="match status" value="2"/>
</dbReference>
<dbReference type="Proteomes" id="UP001205919">
    <property type="component" value="Unassembled WGS sequence"/>
</dbReference>
<dbReference type="Pfam" id="PF13191">
    <property type="entry name" value="AAA_16"/>
    <property type="match status" value="1"/>
</dbReference>
<dbReference type="SMART" id="SM01043">
    <property type="entry name" value="BTAD"/>
    <property type="match status" value="1"/>
</dbReference>
<gene>
    <name evidence="4" type="ORF">NE630_14330</name>
</gene>
<evidence type="ECO:0000259" key="3">
    <source>
        <dbReference type="SMART" id="SM01043"/>
    </source>
</evidence>
<organism evidence="4 5">
    <name type="scientific">Cloacibacillus evryensis</name>
    <dbReference type="NCBI Taxonomy" id="508460"/>
    <lineage>
        <taxon>Bacteria</taxon>
        <taxon>Thermotogati</taxon>
        <taxon>Synergistota</taxon>
        <taxon>Synergistia</taxon>
        <taxon>Synergistales</taxon>
        <taxon>Synergistaceae</taxon>
        <taxon>Cloacibacillus</taxon>
    </lineage>
</organism>
<evidence type="ECO:0000256" key="1">
    <source>
        <dbReference type="ARBA" id="ARBA00022741"/>
    </source>
</evidence>
<comment type="caution">
    <text evidence="4">The sequence shown here is derived from an EMBL/GenBank/DDBJ whole genome shotgun (WGS) entry which is preliminary data.</text>
</comment>
<protein>
    <submittedName>
        <fullName evidence="4">AAA family ATPase</fullName>
    </submittedName>
</protein>
<dbReference type="InterPro" id="IPR019734">
    <property type="entry name" value="TPR_rpt"/>
</dbReference>
<dbReference type="GO" id="GO:0005737">
    <property type="term" value="C:cytoplasm"/>
    <property type="evidence" value="ECO:0007669"/>
    <property type="project" value="TreeGrafter"/>
</dbReference>
<dbReference type="Gene3D" id="1.25.40.10">
    <property type="entry name" value="Tetratricopeptide repeat domain"/>
    <property type="match status" value="2"/>
</dbReference>
<dbReference type="SUPFAM" id="SSF52540">
    <property type="entry name" value="P-loop containing nucleoside triphosphate hydrolases"/>
    <property type="match status" value="1"/>
</dbReference>
<accession>A0AAW5KAQ6</accession>
<dbReference type="EMBL" id="JANFYT010000045">
    <property type="protein sequence ID" value="MCQ4815613.1"/>
    <property type="molecule type" value="Genomic_DNA"/>
</dbReference>
<dbReference type="InterPro" id="IPR011990">
    <property type="entry name" value="TPR-like_helical_dom_sf"/>
</dbReference>
<feature type="domain" description="Bacterial transcriptional activator" evidence="3">
    <location>
        <begin position="92"/>
        <end position="227"/>
    </location>
</feature>
<name>A0AAW5KAQ6_9BACT</name>
<keyword evidence="2" id="KW-0067">ATP-binding</keyword>
<sequence length="1016" mass="115898">MNVKVRVIGTPSIEINGEALRLPLKKAEAMVYYLAVEGRASREKLASIFWGTKDENSAYNNFRNALYLLKQYFPKDSINADRRYVSLSGISCDLELIDRISDINIPLPQSLSDEPLKGFDVPECADFGNWLLITKSQFKTRVTEKLKNRITACYDAQDEDNLESSLEMLVAIDPFDEDSTLELMDLYFKRRGAAKASTLFREYRRRLTEELSLTPSARAEEYFKRMIVLDTHEGEEGGDSPDSFFVGRKREQELIFERLEKDANGTVAIFIDGEAGIGKTSLLRRALSFFDGDDHIILSTRSYEAGLDYPYSSWSNLVQQAALYCAEEVPEDDGVNFSLLAGVFPNFVSGRRISYNADSVVVLERTPIVIGRAVSRLVCRAAAGRRPVIVLEDMHWFDRQSIHMLEVFIENLSLPATIFITSRPEKSGYITRTLTRLKEAGRMNFIHLPLKPFDRSETASFCSHFLDKELLESRDKDYFYNETEGVPLLVAEMVKMLRANAKAEFTGSGLGGVMLARFGEISEKQREFLRVLSVFTNGATISLIAKVTGDSPTEVSAVAEELLGKMLIKEIKTMDFGVHIDFSHAKLRACVYEAIPAFKLSEYHKKVADMLSGQYSPKKWDPALSSMLCYHYTKAGLSENVLNQHLCEMIFDITLNHDLFPLIQDDVLFSCTHPYNDRSDTEKKMEAMSRLLSDIRNNMRADNEKEILRMEASYLELCGGYLVCWGEYDRARVLLNRSMKIAREHSFSTIYIHSLSNMGHYFLQTDNAEPLMRTAREMLNAARDDEREKYMGIALRYIGVAFQIMGDYERSEKVLRRSISIFEEQALLGKNYTISMLAAECYIGENYHWQGDFARAVEHFNHCISVCEEKGLFWGSSHFRAHLADVAFDLGDMEMMFKNIYRGTEVFERCQGGRCGSILYSLKSIADAERRRYDDAYRSLEIGELLSSPIKKHSWISVHAMAKAWLAKMLEEGGLPPQFNKILKKSSKEYAEEAAEIYAKIPVPHRVKMLRERFGL</sequence>
<evidence type="ECO:0000313" key="4">
    <source>
        <dbReference type="EMBL" id="MCQ4815613.1"/>
    </source>
</evidence>
<keyword evidence="5" id="KW-1185">Reference proteome</keyword>
<dbReference type="SMART" id="SM00028">
    <property type="entry name" value="TPR"/>
    <property type="match status" value="3"/>
</dbReference>
<dbReference type="RefSeq" id="WP_256182358.1">
    <property type="nucleotide sequence ID" value="NZ_DBEWVB010000200.1"/>
</dbReference>
<dbReference type="GO" id="GO:0004016">
    <property type="term" value="F:adenylate cyclase activity"/>
    <property type="evidence" value="ECO:0007669"/>
    <property type="project" value="TreeGrafter"/>
</dbReference>
<dbReference type="AlphaFoldDB" id="A0AAW5KAQ6"/>
<keyword evidence="1" id="KW-0547">Nucleotide-binding</keyword>
<proteinExistence type="predicted"/>
<dbReference type="Pfam" id="PF03704">
    <property type="entry name" value="BTAD"/>
    <property type="match status" value="1"/>
</dbReference>
<evidence type="ECO:0000256" key="2">
    <source>
        <dbReference type="ARBA" id="ARBA00022840"/>
    </source>
</evidence>
<dbReference type="InterPro" id="IPR041664">
    <property type="entry name" value="AAA_16"/>
</dbReference>
<dbReference type="InterPro" id="IPR005158">
    <property type="entry name" value="BTAD"/>
</dbReference>